<feature type="active site" description="Proton acceptor" evidence="3">
    <location>
        <position position="417"/>
    </location>
</feature>
<dbReference type="GO" id="GO:0033765">
    <property type="term" value="F:steroid dehydrogenase activity, acting on the CH-CH group of donors"/>
    <property type="evidence" value="ECO:0007669"/>
    <property type="project" value="UniProtKB-ARBA"/>
</dbReference>
<dbReference type="Proteomes" id="UP000658613">
    <property type="component" value="Unassembled WGS sequence"/>
</dbReference>
<proteinExistence type="predicted"/>
<feature type="domain" description="Fumarate reductase/succinate dehydrogenase flavoprotein-like C-terminal" evidence="6">
    <location>
        <begin position="592"/>
        <end position="725"/>
    </location>
</feature>
<dbReference type="Pfam" id="PF02910">
    <property type="entry name" value="Succ_DH_flav_C"/>
    <property type="match status" value="1"/>
</dbReference>
<dbReference type="PANTHER" id="PTHR11632">
    <property type="entry name" value="SUCCINATE DEHYDROGENASE 2 FLAVOPROTEIN SUBUNIT"/>
    <property type="match status" value="1"/>
</dbReference>
<feature type="compositionally biased region" description="Low complexity" evidence="4">
    <location>
        <begin position="27"/>
        <end position="42"/>
    </location>
</feature>
<comment type="caution">
    <text evidence="7">The sequence shown here is derived from an EMBL/GenBank/DDBJ whole genome shotgun (WGS) entry which is preliminary data.</text>
</comment>
<dbReference type="GO" id="GO:0050660">
    <property type="term" value="F:flavin adenine dinucleotide binding"/>
    <property type="evidence" value="ECO:0007669"/>
    <property type="project" value="TreeGrafter"/>
</dbReference>
<dbReference type="PANTHER" id="PTHR11632:SF53">
    <property type="entry name" value="SUCCINATE DEHYDROGENASE FLAVOPROTEIN SUBUNIT"/>
    <property type="match status" value="1"/>
</dbReference>
<dbReference type="AlphaFoldDB" id="A0A931E211"/>
<dbReference type="SUPFAM" id="SSF51905">
    <property type="entry name" value="FAD/NAD(P)-binding domain"/>
    <property type="match status" value="1"/>
</dbReference>
<evidence type="ECO:0000313" key="8">
    <source>
        <dbReference type="Proteomes" id="UP000658613"/>
    </source>
</evidence>
<dbReference type="InterPro" id="IPR027477">
    <property type="entry name" value="Succ_DH/fumarate_Rdtase_cat_sf"/>
</dbReference>
<gene>
    <name evidence="7" type="ORF">IW254_001451</name>
</gene>
<dbReference type="RefSeq" id="WP_231375488.1">
    <property type="nucleotide sequence ID" value="NZ_CP046980.1"/>
</dbReference>
<protein>
    <submittedName>
        <fullName evidence="7">Succinate dehydrogenase / fumarate reductase flavoprotein subunit</fullName>
        <ecNumber evidence="7">1.3.5.1</ecNumber>
        <ecNumber evidence="7">1.3.5.4</ecNumber>
    </submittedName>
</protein>
<reference evidence="7" key="1">
    <citation type="submission" date="2020-11" db="EMBL/GenBank/DDBJ databases">
        <title>Sequencing the genomes of 1000 actinobacteria strains.</title>
        <authorList>
            <person name="Klenk H.-P."/>
        </authorList>
    </citation>
    <scope>NUCLEOTIDE SEQUENCE</scope>
    <source>
        <strain evidence="7">DSM 45632</strain>
    </source>
</reference>
<evidence type="ECO:0000256" key="1">
    <source>
        <dbReference type="ARBA" id="ARBA00022630"/>
    </source>
</evidence>
<dbReference type="Gene3D" id="3.90.700.10">
    <property type="entry name" value="Succinate dehydrogenase/fumarate reductase flavoprotein, catalytic domain"/>
    <property type="match status" value="1"/>
</dbReference>
<feature type="region of interest" description="Disordered" evidence="4">
    <location>
        <begin position="1"/>
        <end position="88"/>
    </location>
</feature>
<dbReference type="NCBIfam" id="NF005749">
    <property type="entry name" value="PRK07573.1"/>
    <property type="match status" value="1"/>
</dbReference>
<feature type="compositionally biased region" description="Basic and acidic residues" evidence="4">
    <location>
        <begin position="10"/>
        <end position="25"/>
    </location>
</feature>
<dbReference type="NCBIfam" id="TIGR01811">
    <property type="entry name" value="sdhA_Bsu"/>
    <property type="match status" value="1"/>
</dbReference>
<dbReference type="GO" id="GO:0008177">
    <property type="term" value="F:succinate dehydrogenase (quinone) activity"/>
    <property type="evidence" value="ECO:0007669"/>
    <property type="project" value="UniProtKB-EC"/>
</dbReference>
<dbReference type="SUPFAM" id="SSF56425">
    <property type="entry name" value="Succinate dehydrogenase/fumarate reductase flavoprotein, catalytic domain"/>
    <property type="match status" value="1"/>
</dbReference>
<dbReference type="PRINTS" id="PR00368">
    <property type="entry name" value="FADPNR"/>
</dbReference>
<keyword evidence="8" id="KW-1185">Reference proteome</keyword>
<dbReference type="GO" id="GO:0009055">
    <property type="term" value="F:electron transfer activity"/>
    <property type="evidence" value="ECO:0007669"/>
    <property type="project" value="TreeGrafter"/>
</dbReference>
<dbReference type="Gene3D" id="3.50.50.60">
    <property type="entry name" value="FAD/NAD(P)-binding domain"/>
    <property type="match status" value="1"/>
</dbReference>
<dbReference type="GO" id="GO:0009061">
    <property type="term" value="P:anaerobic respiration"/>
    <property type="evidence" value="ECO:0007669"/>
    <property type="project" value="TreeGrafter"/>
</dbReference>
<evidence type="ECO:0000256" key="3">
    <source>
        <dbReference type="PIRSR" id="PIRSR630664-50"/>
    </source>
</evidence>
<name>A0A931E211_9CORY</name>
<accession>A0A931E211</accession>
<feature type="domain" description="FAD-dependent oxidoreductase 2 FAD-binding" evidence="5">
    <location>
        <begin position="116"/>
        <end position="528"/>
    </location>
</feature>
<keyword evidence="1" id="KW-0285">Flavoprotein</keyword>
<evidence type="ECO:0000256" key="4">
    <source>
        <dbReference type="SAM" id="MobiDB-lite"/>
    </source>
</evidence>
<dbReference type="InterPro" id="IPR030664">
    <property type="entry name" value="SdhA/FrdA/AprA"/>
</dbReference>
<dbReference type="SUPFAM" id="SSF46977">
    <property type="entry name" value="Succinate dehydrogenase/fumarate reductase flavoprotein C-terminal domain"/>
    <property type="match status" value="1"/>
</dbReference>
<evidence type="ECO:0000256" key="2">
    <source>
        <dbReference type="ARBA" id="ARBA00023002"/>
    </source>
</evidence>
<organism evidence="7 8">
    <name type="scientific">Corynebacterium aquatimens</name>
    <dbReference type="NCBI Taxonomy" id="1190508"/>
    <lineage>
        <taxon>Bacteria</taxon>
        <taxon>Bacillati</taxon>
        <taxon>Actinomycetota</taxon>
        <taxon>Actinomycetes</taxon>
        <taxon>Mycobacteriales</taxon>
        <taxon>Corynebacteriaceae</taxon>
        <taxon>Corynebacterium</taxon>
    </lineage>
</organism>
<dbReference type="InterPro" id="IPR015939">
    <property type="entry name" value="Fum_Rdtase/Succ_DH_flav-like_C"/>
</dbReference>
<dbReference type="InterPro" id="IPR036188">
    <property type="entry name" value="FAD/NAD-bd_sf"/>
</dbReference>
<sequence length="726" mass="79986">MTTASNGNGAREDAPRVVAKTDTEAHNTAGRARTADTDTTNTHAPKADANVSGGADNETNAAGKDFRNPDSVVPGVTPGTILENNEPKGIPMRDMWEYQKDHMNLVSPLNRRKFTVIVVGTGLSGGAAAAALGELGYNVKAFTYHDAPRRAHSIAAQGGVNSARGKKVDNDGAYRHVKDTVKGGDYRCRESDCWRLAVESVRVIDHMNAIGAPFAREYGGTLATRSFGGVQVSRTYYTRGQTGQQLQLSTASSLQRQIHLGNVEIFTHNDLVDLIVTDAEEAGGKKKCVGIVTRNLISGEIVPFTGHAVVLATGGYGNVYHKTTLAKNSNASAIMRAYEHGAYLASPCFVQFHPTGLPVNANWQAKTTLMSESLRNDGRVWVPKDPEDSRDAKDVPEEDRDYFLERRYPAFGNLVPRDVASRAISQEINAGRGIGPLKNSAYLDFSDAIERLGEDTIRERYGNLFEMYEDSVGRNPYHEPMRIAPTVHFTMGGLWTDFNEMTSIDGLFAAGECSWTYHGANRLGANSLLSASVDGWFTLPFTVPNYLADHLGEEIVDIESEDVKKAVARSQELIDRLMNIRGADPHGPDYYHEKLGHILYESCGVARDVESIKRGIENIRALREDFWANVRIPGHAMDMNQTLENAIRVADYINLGELMCIDALDRDESCGAHYRADHLSEDGEAERDDDNWCFVSAWEPGGEGEFIRHAEPLYFDSIPLMTRNYK</sequence>
<evidence type="ECO:0000313" key="7">
    <source>
        <dbReference type="EMBL" id="MBG6122482.1"/>
    </source>
</evidence>
<dbReference type="InterPro" id="IPR011280">
    <property type="entry name" value="Succ_DH/Fum_Rdt_flav_su"/>
</dbReference>
<dbReference type="EMBL" id="JADOUE010000001">
    <property type="protein sequence ID" value="MBG6122482.1"/>
    <property type="molecule type" value="Genomic_DNA"/>
</dbReference>
<evidence type="ECO:0000259" key="5">
    <source>
        <dbReference type="Pfam" id="PF00890"/>
    </source>
</evidence>
<dbReference type="EC" id="1.3.5.4" evidence="7"/>
<dbReference type="EC" id="1.3.5.1" evidence="7"/>
<evidence type="ECO:0000259" key="6">
    <source>
        <dbReference type="Pfam" id="PF02910"/>
    </source>
</evidence>
<dbReference type="InterPro" id="IPR003953">
    <property type="entry name" value="FAD-dep_OxRdtase_2_FAD-bd"/>
</dbReference>
<dbReference type="FunFam" id="1.20.58.100:FF:000003">
    <property type="entry name" value="Succinate dehydrogenase flavoprotein subunit"/>
    <property type="match status" value="1"/>
</dbReference>
<keyword evidence="2 7" id="KW-0560">Oxidoreductase</keyword>
<dbReference type="Pfam" id="PF00890">
    <property type="entry name" value="FAD_binding_2"/>
    <property type="match status" value="1"/>
</dbReference>
<dbReference type="GO" id="GO:0005886">
    <property type="term" value="C:plasma membrane"/>
    <property type="evidence" value="ECO:0007669"/>
    <property type="project" value="TreeGrafter"/>
</dbReference>
<dbReference type="InterPro" id="IPR037099">
    <property type="entry name" value="Fum_R/Succ_DH_flav-like_C_sf"/>
</dbReference>
<dbReference type="Gene3D" id="1.20.58.100">
    <property type="entry name" value="Fumarate reductase/succinate dehydrogenase flavoprotein-like, C-terminal domain"/>
    <property type="match status" value="1"/>
</dbReference>